<accession>A0AAN9MID3</accession>
<dbReference type="Proteomes" id="UP001374584">
    <property type="component" value="Unassembled WGS sequence"/>
</dbReference>
<evidence type="ECO:0000313" key="1">
    <source>
        <dbReference type="EMBL" id="KAK7352603.1"/>
    </source>
</evidence>
<comment type="caution">
    <text evidence="1">The sequence shown here is derived from an EMBL/GenBank/DDBJ whole genome shotgun (WGS) entry which is preliminary data.</text>
</comment>
<name>A0AAN9MID3_PHACN</name>
<keyword evidence="2" id="KW-1185">Reference proteome</keyword>
<sequence length="82" mass="9705">MRLVYYPAFLLKFLKIIFNLFLMMTTVKGGPVSCLFLGTALNYVTKTHHVCKEDFMHKDCDYYTYIHSSILLDYKVRLPPYL</sequence>
<dbReference type="EMBL" id="JAYMYR010000007">
    <property type="protein sequence ID" value="KAK7352603.1"/>
    <property type="molecule type" value="Genomic_DNA"/>
</dbReference>
<reference evidence="1 2" key="1">
    <citation type="submission" date="2024-01" db="EMBL/GenBank/DDBJ databases">
        <title>The genomes of 5 underutilized Papilionoideae crops provide insights into root nodulation and disease resistanc.</title>
        <authorList>
            <person name="Jiang F."/>
        </authorList>
    </citation>
    <scope>NUCLEOTIDE SEQUENCE [LARGE SCALE GENOMIC DNA]</scope>
    <source>
        <strain evidence="1">JINMINGXINNONG_FW02</strain>
        <tissue evidence="1">Leaves</tissue>
    </source>
</reference>
<gene>
    <name evidence="1" type="ORF">VNO80_18027</name>
</gene>
<dbReference type="AlphaFoldDB" id="A0AAN9MID3"/>
<protein>
    <submittedName>
        <fullName evidence="1">Uncharacterized protein</fullName>
    </submittedName>
</protein>
<evidence type="ECO:0000313" key="2">
    <source>
        <dbReference type="Proteomes" id="UP001374584"/>
    </source>
</evidence>
<organism evidence="1 2">
    <name type="scientific">Phaseolus coccineus</name>
    <name type="common">Scarlet runner bean</name>
    <name type="synonym">Phaseolus multiflorus</name>
    <dbReference type="NCBI Taxonomy" id="3886"/>
    <lineage>
        <taxon>Eukaryota</taxon>
        <taxon>Viridiplantae</taxon>
        <taxon>Streptophyta</taxon>
        <taxon>Embryophyta</taxon>
        <taxon>Tracheophyta</taxon>
        <taxon>Spermatophyta</taxon>
        <taxon>Magnoliopsida</taxon>
        <taxon>eudicotyledons</taxon>
        <taxon>Gunneridae</taxon>
        <taxon>Pentapetalae</taxon>
        <taxon>rosids</taxon>
        <taxon>fabids</taxon>
        <taxon>Fabales</taxon>
        <taxon>Fabaceae</taxon>
        <taxon>Papilionoideae</taxon>
        <taxon>50 kb inversion clade</taxon>
        <taxon>NPAAA clade</taxon>
        <taxon>indigoferoid/millettioid clade</taxon>
        <taxon>Phaseoleae</taxon>
        <taxon>Phaseolus</taxon>
    </lineage>
</organism>
<proteinExistence type="predicted"/>